<evidence type="ECO:0000313" key="3">
    <source>
        <dbReference type="Proteomes" id="UP001521150"/>
    </source>
</evidence>
<evidence type="ECO:0000313" key="2">
    <source>
        <dbReference type="EMBL" id="MCE7004486.1"/>
    </source>
</evidence>
<evidence type="ECO:0000256" key="1">
    <source>
        <dbReference type="SAM" id="MobiDB-lite"/>
    </source>
</evidence>
<feature type="compositionally biased region" description="Polar residues" evidence="1">
    <location>
        <begin position="59"/>
        <end position="78"/>
    </location>
</feature>
<sequence length="78" mass="8505">MATSPKKNSKKAPKASASEGLSFMKPIEAPENTEEAPKLSRAERRAAKPQAKTYGKVQSMRSQSTPTHRNFTSRRSGG</sequence>
<comment type="caution">
    <text evidence="2">The sequence shown here is derived from an EMBL/GenBank/DDBJ whole genome shotgun (WGS) entry which is preliminary data.</text>
</comment>
<dbReference type="EMBL" id="JAJVCN010000001">
    <property type="protein sequence ID" value="MCE7004486.1"/>
    <property type="molecule type" value="Genomic_DNA"/>
</dbReference>
<protein>
    <recommendedName>
        <fullName evidence="4">DUF3043 domain-containing protein</fullName>
    </recommendedName>
</protein>
<organism evidence="2 3">
    <name type="scientific">Kibdelosporangium philippinense</name>
    <dbReference type="NCBI Taxonomy" id="211113"/>
    <lineage>
        <taxon>Bacteria</taxon>
        <taxon>Bacillati</taxon>
        <taxon>Actinomycetota</taxon>
        <taxon>Actinomycetes</taxon>
        <taxon>Pseudonocardiales</taxon>
        <taxon>Pseudonocardiaceae</taxon>
        <taxon>Kibdelosporangium</taxon>
    </lineage>
</organism>
<reference evidence="2 3" key="1">
    <citation type="submission" date="2021-12" db="EMBL/GenBank/DDBJ databases">
        <title>Genome sequence of Kibdelosporangium philippinense ATCC 49844.</title>
        <authorList>
            <person name="Fedorov E.A."/>
            <person name="Omeragic M."/>
            <person name="Shalygina K.F."/>
            <person name="Maclea K.S."/>
        </authorList>
    </citation>
    <scope>NUCLEOTIDE SEQUENCE [LARGE SCALE GENOMIC DNA]</scope>
    <source>
        <strain evidence="2 3">ATCC 49844</strain>
    </source>
</reference>
<accession>A0ABS8Z9D0</accession>
<evidence type="ECO:0008006" key="4">
    <source>
        <dbReference type="Google" id="ProtNLM"/>
    </source>
</evidence>
<feature type="compositionally biased region" description="Basic and acidic residues" evidence="1">
    <location>
        <begin position="35"/>
        <end position="46"/>
    </location>
</feature>
<keyword evidence="3" id="KW-1185">Reference proteome</keyword>
<dbReference type="Proteomes" id="UP001521150">
    <property type="component" value="Unassembled WGS sequence"/>
</dbReference>
<feature type="region of interest" description="Disordered" evidence="1">
    <location>
        <begin position="1"/>
        <end position="78"/>
    </location>
</feature>
<gene>
    <name evidence="2" type="ORF">LWC34_16825</name>
</gene>
<name>A0ABS8Z9D0_9PSEU</name>
<dbReference type="RefSeq" id="WP_233726000.1">
    <property type="nucleotide sequence ID" value="NZ_JAJVCN010000001.1"/>
</dbReference>
<proteinExistence type="predicted"/>